<sequence>MVATTGTGTAPRLRSRYELWQDTINAAVGDERWHEYDCDIQQIVTQFNRHLAGTGGYTPLDWRMVKAMVWTESGGPTNRAWRNNPIQIGNPGDPGLRALLSPDEGGALVIPPDLAGKLTVASAGASPQMNIRAGVAYLLMRHARFRFATVLDERDAGFYEVLVKPGDSLDKIARANGTTPDILRKYNGGGCVLRPGQKLKYRKAAVRKIIASWNLVTKESIATRYNVGDPEYSRKLGYCLEVMRKSAGREKACAT</sequence>
<reference evidence="2 3" key="1">
    <citation type="submission" date="2018-09" db="EMBL/GenBank/DDBJ databases">
        <authorList>
            <person name="Zhu H."/>
        </authorList>
    </citation>
    <scope>NUCLEOTIDE SEQUENCE [LARGE SCALE GENOMIC DNA]</scope>
    <source>
        <strain evidence="2 3">K1S02-61</strain>
    </source>
</reference>
<evidence type="ECO:0000313" key="3">
    <source>
        <dbReference type="Proteomes" id="UP000284006"/>
    </source>
</evidence>
<dbReference type="Proteomes" id="UP000284006">
    <property type="component" value="Unassembled WGS sequence"/>
</dbReference>
<gene>
    <name evidence="2" type="ORF">D3872_19290</name>
</gene>
<accession>A0A418XGE5</accession>
<feature type="domain" description="LysM" evidence="1">
    <location>
        <begin position="160"/>
        <end position="202"/>
    </location>
</feature>
<name>A0A418XGE5_9BURK</name>
<dbReference type="SMART" id="SM00257">
    <property type="entry name" value="LysM"/>
    <property type="match status" value="1"/>
</dbReference>
<dbReference type="InterPro" id="IPR018392">
    <property type="entry name" value="LysM"/>
</dbReference>
<dbReference type="OrthoDB" id="7282926at2"/>
<dbReference type="AlphaFoldDB" id="A0A418XGE5"/>
<comment type="caution">
    <text evidence="2">The sequence shown here is derived from an EMBL/GenBank/DDBJ whole genome shotgun (WGS) entry which is preliminary data.</text>
</comment>
<dbReference type="SUPFAM" id="SSF54106">
    <property type="entry name" value="LysM domain"/>
    <property type="match status" value="1"/>
</dbReference>
<proteinExistence type="predicted"/>
<protein>
    <submittedName>
        <fullName evidence="2">LysM domain-containing protein</fullName>
    </submittedName>
</protein>
<organism evidence="2 3">
    <name type="scientific">Massilia cavernae</name>
    <dbReference type="NCBI Taxonomy" id="2320864"/>
    <lineage>
        <taxon>Bacteria</taxon>
        <taxon>Pseudomonadati</taxon>
        <taxon>Pseudomonadota</taxon>
        <taxon>Betaproteobacteria</taxon>
        <taxon>Burkholderiales</taxon>
        <taxon>Oxalobacteraceae</taxon>
        <taxon>Telluria group</taxon>
        <taxon>Massilia</taxon>
    </lineage>
</organism>
<evidence type="ECO:0000313" key="2">
    <source>
        <dbReference type="EMBL" id="RJG11538.1"/>
    </source>
</evidence>
<dbReference type="RefSeq" id="WP_119812338.1">
    <property type="nucleotide sequence ID" value="NZ_QYUP01000147.1"/>
</dbReference>
<dbReference type="CDD" id="cd00118">
    <property type="entry name" value="LysM"/>
    <property type="match status" value="1"/>
</dbReference>
<dbReference type="Gene3D" id="3.10.350.10">
    <property type="entry name" value="LysM domain"/>
    <property type="match status" value="1"/>
</dbReference>
<dbReference type="Pfam" id="PF01476">
    <property type="entry name" value="LysM"/>
    <property type="match status" value="1"/>
</dbReference>
<dbReference type="InterPro" id="IPR036779">
    <property type="entry name" value="LysM_dom_sf"/>
</dbReference>
<evidence type="ECO:0000259" key="1">
    <source>
        <dbReference type="SMART" id="SM00257"/>
    </source>
</evidence>
<dbReference type="EMBL" id="QYUP01000147">
    <property type="protein sequence ID" value="RJG11538.1"/>
    <property type="molecule type" value="Genomic_DNA"/>
</dbReference>
<keyword evidence="3" id="KW-1185">Reference proteome</keyword>